<sequence>MFFSFNLLIRCNDMQAQVTLEEKEVVIRFPKGIIPQEAVANFLDYIELTALSKNSQLNQEQAEELAKEINSDVWQMLADKVLCDR</sequence>
<dbReference type="Proteomes" id="UP000197019">
    <property type="component" value="Chromosome"/>
</dbReference>
<proteinExistence type="predicted"/>
<name>A0A1Z4BTL7_9GAMM</name>
<dbReference type="KEGG" id="mpsy:CEK71_00345"/>
<keyword evidence="2" id="KW-1185">Reference proteome</keyword>
<evidence type="ECO:0000313" key="2">
    <source>
        <dbReference type="Proteomes" id="UP000197019"/>
    </source>
</evidence>
<dbReference type="AlphaFoldDB" id="A0A1Z4BTL7"/>
<gene>
    <name evidence="1" type="ORF">CEK71_00345</name>
</gene>
<reference evidence="1 2" key="1">
    <citation type="submission" date="2017-06" db="EMBL/GenBank/DDBJ databases">
        <title>Genome Sequencing of the methanotroph Methylovulum psychrotolerants str. HV10-M2 isolated from a high-altitude environment.</title>
        <authorList>
            <person name="Mateos-Rivera A."/>
        </authorList>
    </citation>
    <scope>NUCLEOTIDE SEQUENCE [LARGE SCALE GENOMIC DNA]</scope>
    <source>
        <strain evidence="1 2">HV10_M2</strain>
    </source>
</reference>
<organism evidence="1 2">
    <name type="scientific">Methylovulum psychrotolerans</name>
    <dbReference type="NCBI Taxonomy" id="1704499"/>
    <lineage>
        <taxon>Bacteria</taxon>
        <taxon>Pseudomonadati</taxon>
        <taxon>Pseudomonadota</taxon>
        <taxon>Gammaproteobacteria</taxon>
        <taxon>Methylococcales</taxon>
        <taxon>Methylococcaceae</taxon>
        <taxon>Methylovulum</taxon>
    </lineage>
</organism>
<evidence type="ECO:0000313" key="1">
    <source>
        <dbReference type="EMBL" id="ASF44635.1"/>
    </source>
</evidence>
<dbReference type="EMBL" id="CP022129">
    <property type="protein sequence ID" value="ASF44635.1"/>
    <property type="molecule type" value="Genomic_DNA"/>
</dbReference>
<accession>A0A1Z4BTL7</accession>
<protein>
    <submittedName>
        <fullName evidence="1">Uncharacterized protein</fullName>
    </submittedName>
</protein>